<sequence>MATSTNKYELLYRKSISGFIEEPMTKNFIMYELCMGSNDSVNCNGGIIDSSNSFVPNFGDNEETNVVYEDKIEECGLSNHHLSSLLSPSDHVRSPCLSSHVVSFAGDSGVVHSSTD</sequence>
<evidence type="ECO:0000313" key="1">
    <source>
        <dbReference type="EMBL" id="KAK9043366.1"/>
    </source>
</evidence>
<dbReference type="Proteomes" id="UP001396334">
    <property type="component" value="Unassembled WGS sequence"/>
</dbReference>
<name>A0ABR2U0V8_9ROSI</name>
<comment type="caution">
    <text evidence="1">The sequence shown here is derived from an EMBL/GenBank/DDBJ whole genome shotgun (WGS) entry which is preliminary data.</text>
</comment>
<keyword evidence="2" id="KW-1185">Reference proteome</keyword>
<gene>
    <name evidence="1" type="ORF">V6N11_071711</name>
</gene>
<organism evidence="1 2">
    <name type="scientific">Hibiscus sabdariffa</name>
    <name type="common">roselle</name>
    <dbReference type="NCBI Taxonomy" id="183260"/>
    <lineage>
        <taxon>Eukaryota</taxon>
        <taxon>Viridiplantae</taxon>
        <taxon>Streptophyta</taxon>
        <taxon>Embryophyta</taxon>
        <taxon>Tracheophyta</taxon>
        <taxon>Spermatophyta</taxon>
        <taxon>Magnoliopsida</taxon>
        <taxon>eudicotyledons</taxon>
        <taxon>Gunneridae</taxon>
        <taxon>Pentapetalae</taxon>
        <taxon>rosids</taxon>
        <taxon>malvids</taxon>
        <taxon>Malvales</taxon>
        <taxon>Malvaceae</taxon>
        <taxon>Malvoideae</taxon>
        <taxon>Hibiscus</taxon>
    </lineage>
</organism>
<protein>
    <submittedName>
        <fullName evidence="1">Uncharacterized protein</fullName>
    </submittedName>
</protein>
<accession>A0ABR2U0V8</accession>
<dbReference type="EMBL" id="JBBPBN010000003">
    <property type="protein sequence ID" value="KAK9043366.1"/>
    <property type="molecule type" value="Genomic_DNA"/>
</dbReference>
<evidence type="ECO:0000313" key="2">
    <source>
        <dbReference type="Proteomes" id="UP001396334"/>
    </source>
</evidence>
<reference evidence="1 2" key="1">
    <citation type="journal article" date="2024" name="G3 (Bethesda)">
        <title>Genome assembly of Hibiscus sabdariffa L. provides insights into metabolisms of medicinal natural products.</title>
        <authorList>
            <person name="Kim T."/>
        </authorList>
    </citation>
    <scope>NUCLEOTIDE SEQUENCE [LARGE SCALE GENOMIC DNA]</scope>
    <source>
        <strain evidence="1">TK-2024</strain>
        <tissue evidence="1">Old leaves</tissue>
    </source>
</reference>
<proteinExistence type="predicted"/>